<gene>
    <name evidence="1" type="ORF">METZ01_LOCUS255016</name>
</gene>
<protein>
    <recommendedName>
        <fullName evidence="2">TonB-dependent receptor plug domain-containing protein</fullName>
    </recommendedName>
</protein>
<organism evidence="1">
    <name type="scientific">marine metagenome</name>
    <dbReference type="NCBI Taxonomy" id="408172"/>
    <lineage>
        <taxon>unclassified sequences</taxon>
        <taxon>metagenomes</taxon>
        <taxon>ecological metagenomes</taxon>
    </lineage>
</organism>
<sequence>MLIYAQDLGTVSGTVLDAETGSGLPGVNIMLKGTYYGAATDMDGKFFIQNVSPGSYDVEVSMIAYKVILKTGVTILPGETISLTFNMEATVLSF</sequence>
<proteinExistence type="predicted"/>
<dbReference type="Pfam" id="PF13715">
    <property type="entry name" value="CarbopepD_reg_2"/>
    <property type="match status" value="1"/>
</dbReference>
<dbReference type="Gene3D" id="2.60.40.1120">
    <property type="entry name" value="Carboxypeptidase-like, regulatory domain"/>
    <property type="match status" value="1"/>
</dbReference>
<dbReference type="AlphaFoldDB" id="A0A382ISF7"/>
<accession>A0A382ISF7</accession>
<dbReference type="GO" id="GO:0030246">
    <property type="term" value="F:carbohydrate binding"/>
    <property type="evidence" value="ECO:0007669"/>
    <property type="project" value="InterPro"/>
</dbReference>
<reference evidence="1" key="1">
    <citation type="submission" date="2018-05" db="EMBL/GenBank/DDBJ databases">
        <authorList>
            <person name="Lanie J.A."/>
            <person name="Ng W.-L."/>
            <person name="Kazmierczak K.M."/>
            <person name="Andrzejewski T.M."/>
            <person name="Davidsen T.M."/>
            <person name="Wayne K.J."/>
            <person name="Tettelin H."/>
            <person name="Glass J.I."/>
            <person name="Rusch D."/>
            <person name="Podicherti R."/>
            <person name="Tsui H.-C.T."/>
            <person name="Winkler M.E."/>
        </authorList>
    </citation>
    <scope>NUCLEOTIDE SEQUENCE</scope>
</reference>
<name>A0A382ISF7_9ZZZZ</name>
<dbReference type="EMBL" id="UINC01069070">
    <property type="protein sequence ID" value="SVC02162.1"/>
    <property type="molecule type" value="Genomic_DNA"/>
</dbReference>
<dbReference type="InterPro" id="IPR013784">
    <property type="entry name" value="Carb-bd-like_fold"/>
</dbReference>
<evidence type="ECO:0000313" key="1">
    <source>
        <dbReference type="EMBL" id="SVC02162.1"/>
    </source>
</evidence>
<dbReference type="SUPFAM" id="SSF49452">
    <property type="entry name" value="Starch-binding domain-like"/>
    <property type="match status" value="1"/>
</dbReference>
<evidence type="ECO:0008006" key="2">
    <source>
        <dbReference type="Google" id="ProtNLM"/>
    </source>
</evidence>
<feature type="non-terminal residue" evidence="1">
    <location>
        <position position="94"/>
    </location>
</feature>